<dbReference type="Proteomes" id="UP000283269">
    <property type="component" value="Unassembled WGS sequence"/>
</dbReference>
<feature type="compositionally biased region" description="Basic and acidic residues" evidence="1">
    <location>
        <begin position="360"/>
        <end position="380"/>
    </location>
</feature>
<evidence type="ECO:0000313" key="2">
    <source>
        <dbReference type="EMBL" id="PPQ84339.1"/>
    </source>
</evidence>
<dbReference type="OrthoDB" id="3048720at2759"/>
<organism evidence="2 3">
    <name type="scientific">Psilocybe cyanescens</name>
    <dbReference type="NCBI Taxonomy" id="93625"/>
    <lineage>
        <taxon>Eukaryota</taxon>
        <taxon>Fungi</taxon>
        <taxon>Dikarya</taxon>
        <taxon>Basidiomycota</taxon>
        <taxon>Agaricomycotina</taxon>
        <taxon>Agaricomycetes</taxon>
        <taxon>Agaricomycetidae</taxon>
        <taxon>Agaricales</taxon>
        <taxon>Agaricineae</taxon>
        <taxon>Strophariaceae</taxon>
        <taxon>Psilocybe</taxon>
    </lineage>
</organism>
<accession>A0A409X0W0</accession>
<evidence type="ECO:0000313" key="3">
    <source>
        <dbReference type="Proteomes" id="UP000283269"/>
    </source>
</evidence>
<dbReference type="InParanoid" id="A0A409X0W0"/>
<comment type="caution">
    <text evidence="2">The sequence shown here is derived from an EMBL/GenBank/DDBJ whole genome shotgun (WGS) entry which is preliminary data.</text>
</comment>
<protein>
    <submittedName>
        <fullName evidence="2">Uncharacterized protein</fullName>
    </submittedName>
</protein>
<feature type="region of interest" description="Disordered" evidence="1">
    <location>
        <begin position="348"/>
        <end position="380"/>
    </location>
</feature>
<proteinExistence type="predicted"/>
<evidence type="ECO:0000256" key="1">
    <source>
        <dbReference type="SAM" id="MobiDB-lite"/>
    </source>
</evidence>
<reference evidence="2 3" key="1">
    <citation type="journal article" date="2018" name="Evol. Lett.">
        <title>Horizontal gene cluster transfer increased hallucinogenic mushroom diversity.</title>
        <authorList>
            <person name="Reynolds H.T."/>
            <person name="Vijayakumar V."/>
            <person name="Gluck-Thaler E."/>
            <person name="Korotkin H.B."/>
            <person name="Matheny P.B."/>
            <person name="Slot J.C."/>
        </authorList>
    </citation>
    <scope>NUCLEOTIDE SEQUENCE [LARGE SCALE GENOMIC DNA]</scope>
    <source>
        <strain evidence="2 3">2631</strain>
    </source>
</reference>
<keyword evidence="3" id="KW-1185">Reference proteome</keyword>
<feature type="non-terminal residue" evidence="2">
    <location>
        <position position="380"/>
    </location>
</feature>
<sequence>MPPTNVLLPPGRLRHVTSKAAPLTKTQRKERAEHNRVRQEEINDAVAEWKQTMLKTASDLAEQFGKKPHHFLDLFFQNGAHLVHKCSKVNAHNAFLHMKAEELCENGEIPTLARLNEEEVRSEYDNLNHNEREEIIVRHAESSSAACQQRVTAKARVQDVANTFKTMQQIMNGLNTRVGVEGFICLVRNSPDFHMDPKWYFSNPAFMEYMKIAVPAHKGWDIGHVGAKLEVFAIAGCDTIRLHRTSKQRADEMKRQIRDKIHTMLTEITGNENAQMHYIDYEEKIVQRFGVELVGWTYDKLVNLSLLSTSLPGLRKLLDAFNNGTCKFVHLTPLQLNEHSQEHQIAIDDGSVPAPKTRKSWKDRGTKRKEVDELDKENEN</sequence>
<dbReference type="EMBL" id="NHYD01002891">
    <property type="protein sequence ID" value="PPQ84339.1"/>
    <property type="molecule type" value="Genomic_DNA"/>
</dbReference>
<dbReference type="STRING" id="93625.A0A409X0W0"/>
<gene>
    <name evidence="2" type="ORF">CVT25_013034</name>
</gene>
<name>A0A409X0W0_PSICY</name>
<dbReference type="AlphaFoldDB" id="A0A409X0W0"/>